<dbReference type="STRING" id="126957.T1J7L6"/>
<dbReference type="Pfam" id="PF00490">
    <property type="entry name" value="ALAD"/>
    <property type="match status" value="1"/>
</dbReference>
<dbReference type="GO" id="GO:0005829">
    <property type="term" value="C:cytosol"/>
    <property type="evidence" value="ECO:0007669"/>
    <property type="project" value="TreeGrafter"/>
</dbReference>
<reference evidence="20" key="1">
    <citation type="submission" date="2011-05" db="EMBL/GenBank/DDBJ databases">
        <authorList>
            <person name="Richards S.R."/>
            <person name="Qu J."/>
            <person name="Jiang H."/>
            <person name="Jhangiani S.N."/>
            <person name="Agravi P."/>
            <person name="Goodspeed R."/>
            <person name="Gross S."/>
            <person name="Mandapat C."/>
            <person name="Jackson L."/>
            <person name="Mathew T."/>
            <person name="Pu L."/>
            <person name="Thornton R."/>
            <person name="Saada N."/>
            <person name="Wilczek-Boney K.B."/>
            <person name="Lee S."/>
            <person name="Kovar C."/>
            <person name="Wu Y."/>
            <person name="Scherer S.E."/>
            <person name="Worley K.C."/>
            <person name="Muzny D.M."/>
            <person name="Gibbs R."/>
        </authorList>
    </citation>
    <scope>NUCLEOTIDE SEQUENCE</scope>
    <source>
        <strain evidence="20">Brora</strain>
    </source>
</reference>
<dbReference type="UniPathway" id="UPA00251">
    <property type="reaction ID" value="UER00318"/>
</dbReference>
<evidence type="ECO:0000256" key="16">
    <source>
        <dbReference type="PIRSR" id="PIRSR001415-4"/>
    </source>
</evidence>
<evidence type="ECO:0000256" key="5">
    <source>
        <dbReference type="ARBA" id="ARBA00020771"/>
    </source>
</evidence>
<reference evidence="19" key="2">
    <citation type="submission" date="2015-02" db="UniProtKB">
        <authorList>
            <consortium name="EnsemblMetazoa"/>
        </authorList>
    </citation>
    <scope>IDENTIFICATION</scope>
</reference>
<dbReference type="EC" id="4.2.1.24" evidence="4 17"/>
<evidence type="ECO:0000256" key="17">
    <source>
        <dbReference type="RuleBase" id="RU000515"/>
    </source>
</evidence>
<keyword evidence="8" id="KW-0350">Heme biosynthesis</keyword>
<evidence type="ECO:0000256" key="2">
    <source>
        <dbReference type="ARBA" id="ARBA00004694"/>
    </source>
</evidence>
<feature type="binding site" evidence="15">
    <location>
        <position position="316"/>
    </location>
    <ligand>
        <name>5-aminolevulinate</name>
        <dbReference type="ChEBI" id="CHEBI:356416"/>
        <label>2</label>
    </ligand>
</feature>
<comment type="function">
    <text evidence="11">Catalyzes an early step in the biosynthesis of tetrapyrroles. Binds two molecules of 5-aminolevulinate per subunit, each at a distinct site, and catalyzes their condensation to form porphobilinogen.</text>
</comment>
<dbReference type="GO" id="GO:0004655">
    <property type="term" value="F:porphobilinogen synthase activity"/>
    <property type="evidence" value="ECO:0007669"/>
    <property type="project" value="UniProtKB-EC"/>
</dbReference>
<keyword evidence="6" id="KW-0479">Metal-binding</keyword>
<comment type="subunit">
    <text evidence="12">Homooctamer; active form. Homohexamer; low activity form.</text>
</comment>
<protein>
    <recommendedName>
        <fullName evidence="5 17">Delta-aminolevulinic acid dehydratase</fullName>
        <ecNumber evidence="4 17">4.2.1.24</ecNumber>
    </recommendedName>
</protein>
<dbReference type="PANTHER" id="PTHR11458:SF0">
    <property type="entry name" value="DELTA-AMINOLEVULINIC ACID DEHYDRATASE"/>
    <property type="match status" value="1"/>
</dbReference>
<dbReference type="PANTHER" id="PTHR11458">
    <property type="entry name" value="DELTA-AMINOLEVULINIC ACID DEHYDRATASE"/>
    <property type="match status" value="1"/>
</dbReference>
<name>T1J7L6_STRMM</name>
<feature type="binding site" evidence="16">
    <location>
        <position position="120"/>
    </location>
    <ligand>
        <name>Zn(2+)</name>
        <dbReference type="ChEBI" id="CHEBI:29105"/>
        <label>1</label>
        <note>catalytic</note>
    </ligand>
</feature>
<dbReference type="OMA" id="YQMDYAN"/>
<dbReference type="PROSITE" id="PS00169">
    <property type="entry name" value="D_ALA_DEHYDRATASE"/>
    <property type="match status" value="1"/>
</dbReference>
<evidence type="ECO:0000256" key="18">
    <source>
        <dbReference type="RuleBase" id="RU004161"/>
    </source>
</evidence>
<evidence type="ECO:0000256" key="10">
    <source>
        <dbReference type="ARBA" id="ARBA00023244"/>
    </source>
</evidence>
<comment type="cofactor">
    <cofactor evidence="1">
        <name>Zn(2+)</name>
        <dbReference type="ChEBI" id="CHEBI:29105"/>
    </cofactor>
</comment>
<feature type="binding site" evidence="15">
    <location>
        <position position="277"/>
    </location>
    <ligand>
        <name>5-aminolevulinate</name>
        <dbReference type="ChEBI" id="CHEBI:356416"/>
        <label>2</label>
    </ligand>
</feature>
<dbReference type="InterPro" id="IPR013785">
    <property type="entry name" value="Aldolase_TIM"/>
</dbReference>
<dbReference type="AlphaFoldDB" id="T1J7L6"/>
<dbReference type="Gene3D" id="3.20.20.70">
    <property type="entry name" value="Aldolase class I"/>
    <property type="match status" value="1"/>
</dbReference>
<keyword evidence="9 17" id="KW-0456">Lyase</keyword>
<dbReference type="GO" id="GO:0006782">
    <property type="term" value="P:protoporphyrinogen IX biosynthetic process"/>
    <property type="evidence" value="ECO:0007669"/>
    <property type="project" value="UniProtKB-UniPathway"/>
</dbReference>
<accession>T1J7L6</accession>
<dbReference type="FunFam" id="3.20.20.70:FF:000048">
    <property type="entry name" value="Delta-aminolevulinic acid dehydratase"/>
    <property type="match status" value="1"/>
</dbReference>
<feature type="binding site" evidence="15">
    <location>
        <position position="219"/>
    </location>
    <ligand>
        <name>5-aminolevulinate</name>
        <dbReference type="ChEBI" id="CHEBI:356416"/>
        <label>1</label>
    </ligand>
</feature>
<feature type="binding site" evidence="16">
    <location>
        <position position="221"/>
    </location>
    <ligand>
        <name>Zn(2+)</name>
        <dbReference type="ChEBI" id="CHEBI:29105"/>
        <label>2</label>
    </ligand>
</feature>
<evidence type="ECO:0000256" key="3">
    <source>
        <dbReference type="ARBA" id="ARBA00008055"/>
    </source>
</evidence>
<comment type="catalytic activity">
    <reaction evidence="13 17">
        <text>2 5-aminolevulinate = porphobilinogen + 2 H2O + H(+)</text>
        <dbReference type="Rhea" id="RHEA:24064"/>
        <dbReference type="ChEBI" id="CHEBI:15377"/>
        <dbReference type="ChEBI" id="CHEBI:15378"/>
        <dbReference type="ChEBI" id="CHEBI:58126"/>
        <dbReference type="ChEBI" id="CHEBI:356416"/>
        <dbReference type="EC" id="4.2.1.24"/>
    </reaction>
</comment>
<evidence type="ECO:0000256" key="6">
    <source>
        <dbReference type="ARBA" id="ARBA00022723"/>
    </source>
</evidence>
<evidence type="ECO:0000256" key="4">
    <source>
        <dbReference type="ARBA" id="ARBA00012053"/>
    </source>
</evidence>
<comment type="pathway">
    <text evidence="2">Porphyrin-containing compound metabolism; protoporphyrin-IX biosynthesis; coproporphyrinogen-III from 5-aminolevulinate: step 1/4.</text>
</comment>
<evidence type="ECO:0000256" key="13">
    <source>
        <dbReference type="ARBA" id="ARBA00047651"/>
    </source>
</evidence>
<evidence type="ECO:0000313" key="20">
    <source>
        <dbReference type="Proteomes" id="UP000014500"/>
    </source>
</evidence>
<dbReference type="Proteomes" id="UP000014500">
    <property type="component" value="Unassembled WGS sequence"/>
</dbReference>
<evidence type="ECO:0000256" key="9">
    <source>
        <dbReference type="ARBA" id="ARBA00023239"/>
    </source>
</evidence>
<evidence type="ECO:0000256" key="7">
    <source>
        <dbReference type="ARBA" id="ARBA00022833"/>
    </source>
</evidence>
<evidence type="ECO:0000256" key="1">
    <source>
        <dbReference type="ARBA" id="ARBA00001947"/>
    </source>
</evidence>
<sequence>MEYKTLHPGYFNSLLRKWQGKTPLTRANLIYPLFITDDDDAMEEIQSMPGIYRFGLNKLENHLKPLAAKGLYCVLLFGVPQKLKKDEFATNADTSNSPVIRAINLLKNSYPHLVIACDVCLCAYTSHGHCGLLNPDGSINNKASINRLAEVATSYAKAGCHIVAPSDMMDGRVKAISKLLTEVGLRNKVAILSYAVKFSSCFYGPFRDAAKSAPSFGDRKCYQLPCNASGLARRAAARDVEEGADMLMVKPGLPYLDVVKQTKDQFPDYPLCIYQVSGEYAMLYHGSKAGAFELKSCLLETLTSMQRAGADVVITYFTPQLLDWLNED</sequence>
<feature type="binding site" evidence="15">
    <location>
        <position position="207"/>
    </location>
    <ligand>
        <name>5-aminolevulinate</name>
        <dbReference type="ChEBI" id="CHEBI:356416"/>
        <label>1</label>
    </ligand>
</feature>
<feature type="binding site" evidence="16">
    <location>
        <position position="122"/>
    </location>
    <ligand>
        <name>Zn(2+)</name>
        <dbReference type="ChEBI" id="CHEBI:29105"/>
        <label>1</label>
        <note>catalytic</note>
    </ligand>
</feature>
<evidence type="ECO:0000256" key="15">
    <source>
        <dbReference type="PIRSR" id="PIRSR001415-2"/>
    </source>
</evidence>
<dbReference type="EMBL" id="JH431936">
    <property type="status" value="NOT_ANNOTATED_CDS"/>
    <property type="molecule type" value="Genomic_DNA"/>
</dbReference>
<dbReference type="PhylomeDB" id="T1J7L6"/>
<evidence type="ECO:0000313" key="19">
    <source>
        <dbReference type="EnsemblMetazoa" id="SMAR009670-PA"/>
    </source>
</evidence>
<keyword evidence="7" id="KW-0862">Zinc</keyword>
<keyword evidence="10 17" id="KW-0627">Porphyrin biosynthesis</keyword>
<proteinExistence type="inferred from homology"/>
<dbReference type="eggNOG" id="KOG2794">
    <property type="taxonomic scope" value="Eukaryota"/>
</dbReference>
<evidence type="ECO:0000256" key="12">
    <source>
        <dbReference type="ARBA" id="ARBA00025861"/>
    </source>
</evidence>
<dbReference type="InterPro" id="IPR001731">
    <property type="entry name" value="ALAD"/>
</dbReference>
<dbReference type="SUPFAM" id="SSF51569">
    <property type="entry name" value="Aldolase"/>
    <property type="match status" value="1"/>
</dbReference>
<feature type="binding site" evidence="16">
    <location>
        <position position="130"/>
    </location>
    <ligand>
        <name>Zn(2+)</name>
        <dbReference type="ChEBI" id="CHEBI:29105"/>
        <label>1</label>
        <note>catalytic</note>
    </ligand>
</feature>
<evidence type="ECO:0000256" key="14">
    <source>
        <dbReference type="PIRSR" id="PIRSR001415-1"/>
    </source>
</evidence>
<evidence type="ECO:0000256" key="11">
    <source>
        <dbReference type="ARBA" id="ARBA00025628"/>
    </source>
</evidence>
<feature type="binding site" evidence="16">
    <location>
        <position position="129"/>
    </location>
    <ligand>
        <name>Zn(2+)</name>
        <dbReference type="ChEBI" id="CHEBI:29105"/>
        <label>2</label>
    </ligand>
</feature>
<dbReference type="PIRSF" id="PIRSF001415">
    <property type="entry name" value="Porphbilin_synth"/>
    <property type="match status" value="1"/>
</dbReference>
<dbReference type="PRINTS" id="PR00144">
    <property type="entry name" value="DALDHYDRTASE"/>
</dbReference>
<dbReference type="NCBIfam" id="NF006762">
    <property type="entry name" value="PRK09283.1"/>
    <property type="match status" value="1"/>
</dbReference>
<feature type="active site" description="Schiff-base intermediate with substrate" evidence="14">
    <location>
        <position position="197"/>
    </location>
</feature>
<feature type="active site" description="Schiff-base intermediate with substrate" evidence="14">
    <location>
        <position position="250"/>
    </location>
</feature>
<dbReference type="SMART" id="SM01004">
    <property type="entry name" value="ALAD"/>
    <property type="match status" value="1"/>
</dbReference>
<dbReference type="HOGENOM" id="CLU_035731_0_1_1"/>
<dbReference type="InterPro" id="IPR030656">
    <property type="entry name" value="ALAD_AS"/>
</dbReference>
<dbReference type="EnsemblMetazoa" id="SMAR009670-RA">
    <property type="protein sequence ID" value="SMAR009670-PA"/>
    <property type="gene ID" value="SMAR009670"/>
</dbReference>
<organism evidence="19 20">
    <name type="scientific">Strigamia maritima</name>
    <name type="common">European centipede</name>
    <name type="synonym">Geophilus maritimus</name>
    <dbReference type="NCBI Taxonomy" id="126957"/>
    <lineage>
        <taxon>Eukaryota</taxon>
        <taxon>Metazoa</taxon>
        <taxon>Ecdysozoa</taxon>
        <taxon>Arthropoda</taxon>
        <taxon>Myriapoda</taxon>
        <taxon>Chilopoda</taxon>
        <taxon>Pleurostigmophora</taxon>
        <taxon>Geophilomorpha</taxon>
        <taxon>Linotaeniidae</taxon>
        <taxon>Strigamia</taxon>
    </lineage>
</organism>
<dbReference type="GO" id="GO:0008270">
    <property type="term" value="F:zinc ion binding"/>
    <property type="evidence" value="ECO:0007669"/>
    <property type="project" value="TreeGrafter"/>
</dbReference>
<keyword evidence="20" id="KW-1185">Reference proteome</keyword>
<evidence type="ECO:0000256" key="8">
    <source>
        <dbReference type="ARBA" id="ARBA00023133"/>
    </source>
</evidence>
<comment type="similarity">
    <text evidence="3 18">Belongs to the ALAD family.</text>
</comment>